<dbReference type="OrthoDB" id="8527469at2"/>
<comment type="caution">
    <text evidence="1">The sequence shown here is derived from an EMBL/GenBank/DDBJ whole genome shotgun (WGS) entry which is preliminary data.</text>
</comment>
<dbReference type="RefSeq" id="WP_155586065.1">
    <property type="nucleotide sequence ID" value="NZ_JBHSTH010000018.1"/>
</dbReference>
<proteinExistence type="predicted"/>
<keyword evidence="2" id="KW-1185">Reference proteome</keyword>
<evidence type="ECO:0000313" key="1">
    <source>
        <dbReference type="EMBL" id="MUF07944.1"/>
    </source>
</evidence>
<evidence type="ECO:0008006" key="3">
    <source>
        <dbReference type="Google" id="ProtNLM"/>
    </source>
</evidence>
<organism evidence="1 2">
    <name type="scientific">Pseudomonas spelaei</name>
    <dbReference type="NCBI Taxonomy" id="1055469"/>
    <lineage>
        <taxon>Bacteria</taxon>
        <taxon>Pseudomonadati</taxon>
        <taxon>Pseudomonadota</taxon>
        <taxon>Gammaproteobacteria</taxon>
        <taxon>Pseudomonadales</taxon>
        <taxon>Pseudomonadaceae</taxon>
        <taxon>Pseudomonas</taxon>
    </lineage>
</organism>
<name>A0A6I3WJM6_9PSED</name>
<reference evidence="1 2" key="1">
    <citation type="submission" date="2019-11" db="EMBL/GenBank/DDBJ databases">
        <title>Pseudomonas karstica sp. nov. and Pseudomonas spelaei sp. nov. from karst caves.</title>
        <authorList>
            <person name="Zeman M."/>
        </authorList>
    </citation>
    <scope>NUCLEOTIDE SEQUENCE [LARGE SCALE GENOMIC DNA]</scope>
    <source>
        <strain evidence="1 2">CCM 7893</strain>
    </source>
</reference>
<sequence>MTKHFITLSLFALIVSCADQTTQAHKRALDSSRNPDMSTRALYHNGAFAEKELAVRYGRYILLAPCPTQISVVQIIIQQIYKINPIKN</sequence>
<dbReference type="AlphaFoldDB" id="A0A6I3WJM6"/>
<dbReference type="EMBL" id="WNNK01000035">
    <property type="protein sequence ID" value="MUF07944.1"/>
    <property type="molecule type" value="Genomic_DNA"/>
</dbReference>
<accession>A0A6I3WJM6</accession>
<dbReference type="PROSITE" id="PS51257">
    <property type="entry name" value="PROKAR_LIPOPROTEIN"/>
    <property type="match status" value="1"/>
</dbReference>
<protein>
    <recommendedName>
        <fullName evidence="3">Lipoprotein</fullName>
    </recommendedName>
</protein>
<evidence type="ECO:0000313" key="2">
    <source>
        <dbReference type="Proteomes" id="UP000438196"/>
    </source>
</evidence>
<dbReference type="Proteomes" id="UP000438196">
    <property type="component" value="Unassembled WGS sequence"/>
</dbReference>
<gene>
    <name evidence="1" type="ORF">GNF76_26725</name>
</gene>